<evidence type="ECO:0000313" key="2">
    <source>
        <dbReference type="Proteomes" id="UP000193922"/>
    </source>
</evidence>
<protein>
    <submittedName>
        <fullName evidence="1">Uncharacterized protein</fullName>
    </submittedName>
</protein>
<dbReference type="RefSeq" id="XP_040740107.1">
    <property type="nucleotide sequence ID" value="XM_040892057.1"/>
</dbReference>
<dbReference type="AlphaFoldDB" id="A0A1Y1VYH2"/>
<dbReference type="GeneID" id="63808705"/>
<proteinExistence type="predicted"/>
<accession>A0A1Y1VYH2</accession>
<name>A0A1Y1VYH2_9FUNG</name>
<evidence type="ECO:0000313" key="1">
    <source>
        <dbReference type="EMBL" id="ORX66056.1"/>
    </source>
</evidence>
<reference evidence="1 2" key="1">
    <citation type="submission" date="2016-07" db="EMBL/GenBank/DDBJ databases">
        <title>Pervasive Adenine N6-methylation of Active Genes in Fungi.</title>
        <authorList>
            <consortium name="DOE Joint Genome Institute"/>
            <person name="Mondo S.J."/>
            <person name="Dannebaum R.O."/>
            <person name="Kuo R.C."/>
            <person name="Labutti K."/>
            <person name="Haridas S."/>
            <person name="Kuo A."/>
            <person name="Salamov A."/>
            <person name="Ahrendt S.R."/>
            <person name="Lipzen A."/>
            <person name="Sullivan W."/>
            <person name="Andreopoulos W.B."/>
            <person name="Clum A."/>
            <person name="Lindquist E."/>
            <person name="Daum C."/>
            <person name="Ramamoorthy G.K."/>
            <person name="Gryganskyi A."/>
            <person name="Culley D."/>
            <person name="Magnuson J.K."/>
            <person name="James T.Y."/>
            <person name="O'Malley M.A."/>
            <person name="Stajich J.E."/>
            <person name="Spatafora J.W."/>
            <person name="Visel A."/>
            <person name="Grigoriev I.V."/>
        </authorList>
    </citation>
    <scope>NUCLEOTIDE SEQUENCE [LARGE SCALE GENOMIC DNA]</scope>
    <source>
        <strain evidence="1 2">ATCC 12442</strain>
    </source>
</reference>
<keyword evidence="2" id="KW-1185">Reference proteome</keyword>
<dbReference type="Proteomes" id="UP000193922">
    <property type="component" value="Unassembled WGS sequence"/>
</dbReference>
<gene>
    <name evidence="1" type="ORF">DL89DRAFT_76168</name>
</gene>
<sequence>MMLTFRLMSGYNHRSIRYLLAVLASSGGSVWVSLQEQAPSKSVTICSVFCLGEPMSQAAYCTCVYTIGVVINMSADVINITRLWLCIVVFVECVGILKVVFNTEEKREKGIDELRRGVFNTAVCATYQRLEPTSIL</sequence>
<organism evidence="1 2">
    <name type="scientific">Linderina pennispora</name>
    <dbReference type="NCBI Taxonomy" id="61395"/>
    <lineage>
        <taxon>Eukaryota</taxon>
        <taxon>Fungi</taxon>
        <taxon>Fungi incertae sedis</taxon>
        <taxon>Zoopagomycota</taxon>
        <taxon>Kickxellomycotina</taxon>
        <taxon>Kickxellomycetes</taxon>
        <taxon>Kickxellales</taxon>
        <taxon>Kickxellaceae</taxon>
        <taxon>Linderina</taxon>
    </lineage>
</organism>
<comment type="caution">
    <text evidence="1">The sequence shown here is derived from an EMBL/GenBank/DDBJ whole genome shotgun (WGS) entry which is preliminary data.</text>
</comment>
<dbReference type="EMBL" id="MCFD01000018">
    <property type="protein sequence ID" value="ORX66056.1"/>
    <property type="molecule type" value="Genomic_DNA"/>
</dbReference>